<evidence type="ECO:0000313" key="2">
    <source>
        <dbReference type="EMBL" id="QIE57151.1"/>
    </source>
</evidence>
<dbReference type="Gene3D" id="1.20.5.810">
    <property type="entry name" value="AhpD-like"/>
    <property type="match status" value="1"/>
</dbReference>
<dbReference type="GO" id="GO:0051920">
    <property type="term" value="F:peroxiredoxin activity"/>
    <property type="evidence" value="ECO:0007669"/>
    <property type="project" value="InterPro"/>
</dbReference>
<dbReference type="InterPro" id="IPR010195">
    <property type="entry name" value="Uncharacterised_peroxidase-rel"/>
</dbReference>
<dbReference type="PANTHER" id="PTHR35446:SF2">
    <property type="entry name" value="CARBOXYMUCONOLACTONE DECARBOXYLASE-LIKE DOMAIN-CONTAINING PROTEIN"/>
    <property type="match status" value="1"/>
</dbReference>
<dbReference type="InterPro" id="IPR029032">
    <property type="entry name" value="AhpD-like"/>
</dbReference>
<feature type="domain" description="Carboxymuconolactone decarboxylase-like" evidence="1">
    <location>
        <begin position="49"/>
        <end position="97"/>
    </location>
</feature>
<dbReference type="AlphaFoldDB" id="A0A7M3T570"/>
<sequence length="189" mass="20870">MSDAKLTALDLPPETPTPDDIKRYFEVCEEKLGMIPNVLAAYAFSSDRLRAFSQMYNALMLGESELSKAEREMIAVAVSAENHCFYCLVAHGAAVRQLTGDPALAETIAANYRHADLEPRQRAMLDFAVKMTKASNTIEEADREALRAAGFSNRAIWDIAEVAGFFNMTNRVSSAVGMRPNEAYHGMAR</sequence>
<protein>
    <submittedName>
        <fullName evidence="2">Peroxidase-related enzyme</fullName>
    </submittedName>
</protein>
<keyword evidence="2" id="KW-0575">Peroxidase</keyword>
<accession>A0A7M3T570</accession>
<keyword evidence="3" id="KW-1185">Reference proteome</keyword>
<dbReference type="SUPFAM" id="SSF69118">
    <property type="entry name" value="AhpD-like"/>
    <property type="match status" value="1"/>
</dbReference>
<reference evidence="2 3" key="1">
    <citation type="submission" date="2020-02" db="EMBL/GenBank/DDBJ databases">
        <title>complete genome sequence of Rhodobacteraceae bacterium.</title>
        <authorList>
            <person name="Park J."/>
            <person name="Kim Y.-S."/>
            <person name="Kim K.-H."/>
        </authorList>
    </citation>
    <scope>NUCLEOTIDE SEQUENCE [LARGE SCALE GENOMIC DNA]</scope>
    <source>
        <strain evidence="2 3">RR4-56</strain>
    </source>
</reference>
<organism evidence="2 3">
    <name type="scientific">Pikeienuella piscinae</name>
    <dbReference type="NCBI Taxonomy" id="2748098"/>
    <lineage>
        <taxon>Bacteria</taxon>
        <taxon>Pseudomonadati</taxon>
        <taxon>Pseudomonadota</taxon>
        <taxon>Alphaproteobacteria</taxon>
        <taxon>Rhodobacterales</taxon>
        <taxon>Paracoccaceae</taxon>
        <taxon>Pikeienuella</taxon>
    </lineage>
</organism>
<dbReference type="NCBIfam" id="TIGR01926">
    <property type="entry name" value="peroxid_rel"/>
    <property type="match status" value="1"/>
</dbReference>
<dbReference type="Proteomes" id="UP000503336">
    <property type="component" value="Chromosome"/>
</dbReference>
<proteinExistence type="predicted"/>
<dbReference type="Gene3D" id="1.20.1290.10">
    <property type="entry name" value="AhpD-like"/>
    <property type="match status" value="1"/>
</dbReference>
<dbReference type="NCBIfam" id="TIGR00778">
    <property type="entry name" value="ahpD_dom"/>
    <property type="match status" value="1"/>
</dbReference>
<dbReference type="InterPro" id="IPR004675">
    <property type="entry name" value="AhpD_core"/>
</dbReference>
<dbReference type="RefSeq" id="WP_165101560.1">
    <property type="nucleotide sequence ID" value="NZ_CP049056.1"/>
</dbReference>
<evidence type="ECO:0000259" key="1">
    <source>
        <dbReference type="Pfam" id="PF02627"/>
    </source>
</evidence>
<dbReference type="EMBL" id="CP049056">
    <property type="protein sequence ID" value="QIE57151.1"/>
    <property type="molecule type" value="Genomic_DNA"/>
</dbReference>
<dbReference type="Pfam" id="PF02627">
    <property type="entry name" value="CMD"/>
    <property type="match status" value="1"/>
</dbReference>
<dbReference type="InterPro" id="IPR003779">
    <property type="entry name" value="CMD-like"/>
</dbReference>
<keyword evidence="2" id="KW-0560">Oxidoreductase</keyword>
<name>A0A7M3T570_9RHOB</name>
<evidence type="ECO:0000313" key="3">
    <source>
        <dbReference type="Proteomes" id="UP000503336"/>
    </source>
</evidence>
<dbReference type="PANTHER" id="PTHR35446">
    <property type="entry name" value="SI:CH211-175M2.5"/>
    <property type="match status" value="1"/>
</dbReference>
<dbReference type="KEGG" id="hdh:G5B40_17925"/>
<gene>
    <name evidence="2" type="ORF">G5B40_17925</name>
</gene>